<accession>A0A921RKY4</accession>
<reference evidence="2" key="2">
    <citation type="submission" date="2020-10" db="EMBL/GenBank/DDBJ databases">
        <authorList>
            <person name="Cooper E.A."/>
            <person name="Brenton Z.W."/>
            <person name="Flinn B.S."/>
            <person name="Jenkins J."/>
            <person name="Shu S."/>
            <person name="Flowers D."/>
            <person name="Luo F."/>
            <person name="Wang Y."/>
            <person name="Xia P."/>
            <person name="Barry K."/>
            <person name="Daum C."/>
            <person name="Lipzen A."/>
            <person name="Yoshinaga Y."/>
            <person name="Schmutz J."/>
            <person name="Saski C."/>
            <person name="Vermerris W."/>
            <person name="Kresovich S."/>
        </authorList>
    </citation>
    <scope>NUCLEOTIDE SEQUENCE</scope>
</reference>
<evidence type="ECO:0000313" key="2">
    <source>
        <dbReference type="EMBL" id="KAG0541563.1"/>
    </source>
</evidence>
<dbReference type="Proteomes" id="UP000807115">
    <property type="component" value="Chromosome 2"/>
</dbReference>
<gene>
    <name evidence="2" type="ORF">BDA96_02G027400</name>
</gene>
<sequence>MNVVLFVVWPCEWRCANASGVLRVARCRMQKRYRFSASWCSHNNFQKLTTNFCSYCCNFMQRVLKHHQIEALAEIPLLLKAMMKAYMFELRQITPPVTPIRRALRHHVVAVLTHKNLAARYKLPH</sequence>
<evidence type="ECO:0000313" key="3">
    <source>
        <dbReference type="Proteomes" id="UP000807115"/>
    </source>
</evidence>
<name>A0A921RKY4_SORBI</name>
<feature type="chain" id="PRO_5037044428" description="Secreted protein" evidence="1">
    <location>
        <begin position="19"/>
        <end position="125"/>
    </location>
</feature>
<dbReference type="AlphaFoldDB" id="A0A921RKY4"/>
<reference evidence="2" key="1">
    <citation type="journal article" date="2019" name="BMC Genomics">
        <title>A new reference genome for Sorghum bicolor reveals high levels of sequence similarity between sweet and grain genotypes: implications for the genetics of sugar metabolism.</title>
        <authorList>
            <person name="Cooper E.A."/>
            <person name="Brenton Z.W."/>
            <person name="Flinn B.S."/>
            <person name="Jenkins J."/>
            <person name="Shu S."/>
            <person name="Flowers D."/>
            <person name="Luo F."/>
            <person name="Wang Y."/>
            <person name="Xia P."/>
            <person name="Barry K."/>
            <person name="Daum C."/>
            <person name="Lipzen A."/>
            <person name="Yoshinaga Y."/>
            <person name="Schmutz J."/>
            <person name="Saski C."/>
            <person name="Vermerris W."/>
            <person name="Kresovich S."/>
        </authorList>
    </citation>
    <scope>NUCLEOTIDE SEQUENCE</scope>
</reference>
<feature type="signal peptide" evidence="1">
    <location>
        <begin position="1"/>
        <end position="18"/>
    </location>
</feature>
<dbReference type="EMBL" id="CM027681">
    <property type="protein sequence ID" value="KAG0541563.1"/>
    <property type="molecule type" value="Genomic_DNA"/>
</dbReference>
<protein>
    <recommendedName>
        <fullName evidence="4">Secreted protein</fullName>
    </recommendedName>
</protein>
<evidence type="ECO:0008006" key="4">
    <source>
        <dbReference type="Google" id="ProtNLM"/>
    </source>
</evidence>
<keyword evidence="1" id="KW-0732">Signal</keyword>
<evidence type="ECO:0000256" key="1">
    <source>
        <dbReference type="SAM" id="SignalP"/>
    </source>
</evidence>
<proteinExistence type="predicted"/>
<comment type="caution">
    <text evidence="2">The sequence shown here is derived from an EMBL/GenBank/DDBJ whole genome shotgun (WGS) entry which is preliminary data.</text>
</comment>
<organism evidence="2 3">
    <name type="scientific">Sorghum bicolor</name>
    <name type="common">Sorghum</name>
    <name type="synonym">Sorghum vulgare</name>
    <dbReference type="NCBI Taxonomy" id="4558"/>
    <lineage>
        <taxon>Eukaryota</taxon>
        <taxon>Viridiplantae</taxon>
        <taxon>Streptophyta</taxon>
        <taxon>Embryophyta</taxon>
        <taxon>Tracheophyta</taxon>
        <taxon>Spermatophyta</taxon>
        <taxon>Magnoliopsida</taxon>
        <taxon>Liliopsida</taxon>
        <taxon>Poales</taxon>
        <taxon>Poaceae</taxon>
        <taxon>PACMAD clade</taxon>
        <taxon>Panicoideae</taxon>
        <taxon>Andropogonodae</taxon>
        <taxon>Andropogoneae</taxon>
        <taxon>Sorghinae</taxon>
        <taxon>Sorghum</taxon>
    </lineage>
</organism>